<keyword evidence="3" id="KW-0670">Pyruvate</keyword>
<dbReference type="InterPro" id="IPR036979">
    <property type="entry name" value="CM_dom_sf"/>
</dbReference>
<dbReference type="GO" id="GO:0009697">
    <property type="term" value="P:salicylic acid biosynthetic process"/>
    <property type="evidence" value="ECO:0007669"/>
    <property type="project" value="TreeGrafter"/>
</dbReference>
<dbReference type="InterPro" id="IPR002701">
    <property type="entry name" value="CM_II_prokaryot"/>
</dbReference>
<keyword evidence="3" id="KW-0456">Lyase</keyword>
<dbReference type="InterPro" id="IPR051331">
    <property type="entry name" value="Chorismate_mutase-related"/>
</dbReference>
<keyword evidence="1" id="KW-0413">Isomerase</keyword>
<evidence type="ECO:0000313" key="4">
    <source>
        <dbReference type="Proteomes" id="UP000569951"/>
    </source>
</evidence>
<dbReference type="GO" id="GO:0046417">
    <property type="term" value="P:chorismate metabolic process"/>
    <property type="evidence" value="ECO:0007669"/>
    <property type="project" value="InterPro"/>
</dbReference>
<evidence type="ECO:0000313" key="3">
    <source>
        <dbReference type="EMBL" id="MBB6097957.1"/>
    </source>
</evidence>
<dbReference type="EC" id="4.2.99.21" evidence="3"/>
<dbReference type="GO" id="GO:0043904">
    <property type="term" value="F:isochorismate pyruvate lyase activity"/>
    <property type="evidence" value="ECO:0007669"/>
    <property type="project" value="UniProtKB-EC"/>
</dbReference>
<sequence length="105" mass="11864">MSTDHPPHSLERVRAEIDRLDHEIVRLLGERYRRVLEAARLKAEVLQVAAPERQRPVIARAEARALEVGLPPQVAHAAYAALIAEFVRLEEQVFSAHRDAQEESA</sequence>
<evidence type="ECO:0000256" key="1">
    <source>
        <dbReference type="ARBA" id="ARBA00023235"/>
    </source>
</evidence>
<dbReference type="InterPro" id="IPR036263">
    <property type="entry name" value="Chorismate_II_sf"/>
</dbReference>
<dbReference type="EMBL" id="JACHHG010000004">
    <property type="protein sequence ID" value="MBB6097957.1"/>
    <property type="molecule type" value="Genomic_DNA"/>
</dbReference>
<feature type="domain" description="Chorismate mutase" evidence="2">
    <location>
        <begin position="4"/>
        <end position="94"/>
    </location>
</feature>
<dbReference type="PANTHER" id="PTHR38041">
    <property type="entry name" value="CHORISMATE MUTASE"/>
    <property type="match status" value="1"/>
</dbReference>
<dbReference type="Gene3D" id="1.20.59.10">
    <property type="entry name" value="Chorismate mutase"/>
    <property type="match status" value="1"/>
</dbReference>
<keyword evidence="4" id="KW-1185">Reference proteome</keyword>
<protein>
    <submittedName>
        <fullName evidence="3">Isochorismate pyruvate lyase</fullName>
        <ecNumber evidence="3">4.2.99.21</ecNumber>
    </submittedName>
</protein>
<dbReference type="SMART" id="SM00830">
    <property type="entry name" value="CM_2"/>
    <property type="match status" value="1"/>
</dbReference>
<proteinExistence type="predicted"/>
<comment type="caution">
    <text evidence="3">The sequence shown here is derived from an EMBL/GenBank/DDBJ whole genome shotgun (WGS) entry which is preliminary data.</text>
</comment>
<dbReference type="GO" id="GO:0004106">
    <property type="term" value="F:chorismate mutase activity"/>
    <property type="evidence" value="ECO:0007669"/>
    <property type="project" value="InterPro"/>
</dbReference>
<dbReference type="PROSITE" id="PS51168">
    <property type="entry name" value="CHORISMATE_MUT_2"/>
    <property type="match status" value="1"/>
</dbReference>
<organism evidence="3 4">
    <name type="scientific">Deinobacterium chartae</name>
    <dbReference type="NCBI Taxonomy" id="521158"/>
    <lineage>
        <taxon>Bacteria</taxon>
        <taxon>Thermotogati</taxon>
        <taxon>Deinococcota</taxon>
        <taxon>Deinococci</taxon>
        <taxon>Deinococcales</taxon>
        <taxon>Deinococcaceae</taxon>
        <taxon>Deinobacterium</taxon>
    </lineage>
</organism>
<dbReference type="SUPFAM" id="SSF48600">
    <property type="entry name" value="Chorismate mutase II"/>
    <property type="match status" value="1"/>
</dbReference>
<dbReference type="AlphaFoldDB" id="A0A841HX26"/>
<dbReference type="RefSeq" id="WP_183985900.1">
    <property type="nucleotide sequence ID" value="NZ_JACHHG010000004.1"/>
</dbReference>
<accession>A0A841HX26</accession>
<dbReference type="Pfam" id="PF01817">
    <property type="entry name" value="CM_2"/>
    <property type="match status" value="1"/>
</dbReference>
<evidence type="ECO:0000259" key="2">
    <source>
        <dbReference type="PROSITE" id="PS51168"/>
    </source>
</evidence>
<name>A0A841HX26_9DEIO</name>
<dbReference type="Proteomes" id="UP000569951">
    <property type="component" value="Unassembled WGS sequence"/>
</dbReference>
<gene>
    <name evidence="3" type="ORF">HNR42_001380</name>
</gene>
<dbReference type="PANTHER" id="PTHR38041:SF1">
    <property type="entry name" value="CHORISMATE MUTASE"/>
    <property type="match status" value="1"/>
</dbReference>
<reference evidence="3 4" key="1">
    <citation type="submission" date="2020-08" db="EMBL/GenBank/DDBJ databases">
        <title>Genomic Encyclopedia of Type Strains, Phase IV (KMG-IV): sequencing the most valuable type-strain genomes for metagenomic binning, comparative biology and taxonomic classification.</title>
        <authorList>
            <person name="Goeker M."/>
        </authorList>
    </citation>
    <scope>NUCLEOTIDE SEQUENCE [LARGE SCALE GENOMIC DNA]</scope>
    <source>
        <strain evidence="3 4">DSM 21458</strain>
    </source>
</reference>